<dbReference type="SUPFAM" id="SSF51905">
    <property type="entry name" value="FAD/NAD(P)-binding domain"/>
    <property type="match status" value="1"/>
</dbReference>
<dbReference type="KEGG" id="phal:H9I45_10370"/>
<accession>A0A7L8ACM0</accession>
<proteinExistence type="predicted"/>
<dbReference type="NCBIfam" id="TIGR03862">
    <property type="entry name" value="flavo_PP4765"/>
    <property type="match status" value="1"/>
</dbReference>
<dbReference type="EMBL" id="CP061813">
    <property type="protein sequence ID" value="QOD59755.1"/>
    <property type="molecule type" value="Genomic_DNA"/>
</dbReference>
<dbReference type="PANTHER" id="PTHR42887">
    <property type="entry name" value="OS12G0638800 PROTEIN"/>
    <property type="match status" value="1"/>
</dbReference>
<dbReference type="Pfam" id="PF22780">
    <property type="entry name" value="HI0933_like_1st"/>
    <property type="match status" value="1"/>
</dbReference>
<dbReference type="OrthoDB" id="5288829at2"/>
<dbReference type="Gene3D" id="3.50.50.60">
    <property type="entry name" value="FAD/NAD(P)-binding domain"/>
    <property type="match status" value="1"/>
</dbReference>
<dbReference type="InterPro" id="IPR055178">
    <property type="entry name" value="RsdA/BaiN/AoA(So)-like_dom"/>
</dbReference>
<dbReference type="Pfam" id="PF03486">
    <property type="entry name" value="HI0933_like"/>
    <property type="match status" value="1"/>
</dbReference>
<dbReference type="SUPFAM" id="SSF160996">
    <property type="entry name" value="HI0933 insert domain-like"/>
    <property type="match status" value="1"/>
</dbReference>
<sequence>MKKKVSIIGGGSSALFVASFLDTKKFDVTIYEKNKTLGRKFLVAGKGGFNLTHSENITDFIERYTPSEFLKKALLNFDNNHFKDWLEEIGIETYIGSSKRIYPEKGIKPIEVLNAIISTLEKKNVAIKYNHTWLGFNAENELLFNKNQIVNSDYTIFALGGGSWKVTGSDGTWLDVFRNKGVSTTPFQVSNCAFGINWNSEFIKNFEGNPLKNIAITCDNKKQKGEAVITKFGLEGNAIYGLSPQIREALESNKKAQIYIDLKPTFTLDILTQKVKQSTYKNTTQVLKKELKLSEVQIGLLKNYLTKEAFLNEDLLIKNIKNFPLEITETANLDEAISTVGGISLNAVDHNFELKNLQNHFCIGEMLDWDAPTGGYLLQACASMGVLLAKNLNEKITEF</sequence>
<keyword evidence="7" id="KW-1185">Reference proteome</keyword>
<evidence type="ECO:0000256" key="3">
    <source>
        <dbReference type="ARBA" id="ARBA00022827"/>
    </source>
</evidence>
<comment type="cofactor">
    <cofactor evidence="1">
        <name>FAD</name>
        <dbReference type="ChEBI" id="CHEBI:57692"/>
    </cofactor>
</comment>
<gene>
    <name evidence="6" type="ORF">H9I45_10370</name>
</gene>
<reference evidence="6 7" key="1">
    <citation type="journal article" date="2016" name="Int. J. Syst. Evol. Microbiol.">
        <title>Polaribacter haliotis sp. nov., isolated from the gut of abalone Haliotis discus hannai.</title>
        <authorList>
            <person name="Kim Y.O."/>
            <person name="Park I.S."/>
            <person name="Park S."/>
            <person name="Nam B.H."/>
            <person name="Park J.M."/>
            <person name="Kim D.G."/>
            <person name="Yoon J.H."/>
        </authorList>
    </citation>
    <scope>NUCLEOTIDE SEQUENCE [LARGE SCALE GENOMIC DNA]</scope>
    <source>
        <strain evidence="6 7">KCTC 52418</strain>
    </source>
</reference>
<dbReference type="Gene3D" id="2.40.30.10">
    <property type="entry name" value="Translation factors"/>
    <property type="match status" value="1"/>
</dbReference>
<dbReference type="NCBIfam" id="TIGR00275">
    <property type="entry name" value="aminoacetone oxidase family FAD-binding enzyme"/>
    <property type="match status" value="1"/>
</dbReference>
<feature type="domain" description="RsdA/BaiN/AoA(So)-like Rossmann fold-like" evidence="4">
    <location>
        <begin position="4"/>
        <end position="390"/>
    </location>
</feature>
<dbReference type="Gene3D" id="1.10.8.260">
    <property type="entry name" value="HI0933 insert domain-like"/>
    <property type="match status" value="1"/>
</dbReference>
<protein>
    <submittedName>
        <fullName evidence="6">TIGR03862 family flavoprotein</fullName>
    </submittedName>
</protein>
<keyword evidence="3" id="KW-0274">FAD</keyword>
<dbReference type="RefSeq" id="WP_088352429.1">
    <property type="nucleotide sequence ID" value="NZ_CP061813.1"/>
</dbReference>
<dbReference type="InterPro" id="IPR022460">
    <property type="entry name" value="Flavoprotein_PP4765"/>
</dbReference>
<evidence type="ECO:0000259" key="4">
    <source>
        <dbReference type="Pfam" id="PF03486"/>
    </source>
</evidence>
<evidence type="ECO:0000259" key="5">
    <source>
        <dbReference type="Pfam" id="PF22780"/>
    </source>
</evidence>
<feature type="domain" description="RsdA/BaiN/AoA(So)-like insert" evidence="5">
    <location>
        <begin position="190"/>
        <end position="338"/>
    </location>
</feature>
<dbReference type="Proteomes" id="UP000516764">
    <property type="component" value="Chromosome"/>
</dbReference>
<organism evidence="6 7">
    <name type="scientific">Polaribacter haliotis</name>
    <dbReference type="NCBI Taxonomy" id="1888915"/>
    <lineage>
        <taxon>Bacteria</taxon>
        <taxon>Pseudomonadati</taxon>
        <taxon>Bacteroidota</taxon>
        <taxon>Flavobacteriia</taxon>
        <taxon>Flavobacteriales</taxon>
        <taxon>Flavobacteriaceae</taxon>
    </lineage>
</organism>
<evidence type="ECO:0000256" key="1">
    <source>
        <dbReference type="ARBA" id="ARBA00001974"/>
    </source>
</evidence>
<dbReference type="InterPro" id="IPR036188">
    <property type="entry name" value="FAD/NAD-bd_sf"/>
</dbReference>
<evidence type="ECO:0000313" key="6">
    <source>
        <dbReference type="EMBL" id="QOD59755.1"/>
    </source>
</evidence>
<dbReference type="PANTHER" id="PTHR42887:SF1">
    <property type="entry name" value="BLR3961 PROTEIN"/>
    <property type="match status" value="1"/>
</dbReference>
<evidence type="ECO:0000313" key="7">
    <source>
        <dbReference type="Proteomes" id="UP000516764"/>
    </source>
</evidence>
<dbReference type="InterPro" id="IPR057661">
    <property type="entry name" value="RsdA/BaiN/AoA(So)_Rossmann"/>
</dbReference>
<dbReference type="AlphaFoldDB" id="A0A7L8ACM0"/>
<keyword evidence="2" id="KW-0285">Flavoprotein</keyword>
<dbReference type="InterPro" id="IPR004792">
    <property type="entry name" value="BaiN-like"/>
</dbReference>
<name>A0A7L8ACM0_9FLAO</name>
<dbReference type="InterPro" id="IPR023166">
    <property type="entry name" value="BaiN-like_dom_sf"/>
</dbReference>
<evidence type="ECO:0000256" key="2">
    <source>
        <dbReference type="ARBA" id="ARBA00022630"/>
    </source>
</evidence>